<dbReference type="AlphaFoldDB" id="A0A814LHJ2"/>
<proteinExistence type="predicted"/>
<accession>A0A814LHJ2</accession>
<gene>
    <name evidence="1" type="ORF">XAT740_LOCUS16540</name>
</gene>
<dbReference type="Proteomes" id="UP000663828">
    <property type="component" value="Unassembled WGS sequence"/>
</dbReference>
<dbReference type="EMBL" id="CAJNOR010001056">
    <property type="protein sequence ID" value="CAF1065864.1"/>
    <property type="molecule type" value="Genomic_DNA"/>
</dbReference>
<evidence type="ECO:0000313" key="1">
    <source>
        <dbReference type="EMBL" id="CAF1065864.1"/>
    </source>
</evidence>
<organism evidence="1 2">
    <name type="scientific">Adineta ricciae</name>
    <name type="common">Rotifer</name>
    <dbReference type="NCBI Taxonomy" id="249248"/>
    <lineage>
        <taxon>Eukaryota</taxon>
        <taxon>Metazoa</taxon>
        <taxon>Spiralia</taxon>
        <taxon>Gnathifera</taxon>
        <taxon>Rotifera</taxon>
        <taxon>Eurotatoria</taxon>
        <taxon>Bdelloidea</taxon>
        <taxon>Adinetida</taxon>
        <taxon>Adinetidae</taxon>
        <taxon>Adineta</taxon>
    </lineage>
</organism>
<sequence>MEFSIKDKQEYLNIIADQVANWYHADVRTVPGVMIQVCVGQNKNDSTIEHQINYFMDCAETYVHNHRHAFSTYGLQGKYEEKIWDIVDDKNGDIVYKFPRLPGNLFDLPKVIPGTLRHVRSRHHFPGNEMHVPTHQFHSIVPTSNSSERVLTFLTKAHTVSSDMFVLSTSAKIEAAKDAARPATEEERQSVLEKLEQVLAAPYRYGF</sequence>
<protein>
    <submittedName>
        <fullName evidence="1">Uncharacterized protein</fullName>
    </submittedName>
</protein>
<reference evidence="1" key="1">
    <citation type="submission" date="2021-02" db="EMBL/GenBank/DDBJ databases">
        <authorList>
            <person name="Nowell W R."/>
        </authorList>
    </citation>
    <scope>NUCLEOTIDE SEQUENCE</scope>
</reference>
<comment type="caution">
    <text evidence="1">The sequence shown here is derived from an EMBL/GenBank/DDBJ whole genome shotgun (WGS) entry which is preliminary data.</text>
</comment>
<keyword evidence="2" id="KW-1185">Reference proteome</keyword>
<name>A0A814LHJ2_ADIRI</name>
<evidence type="ECO:0000313" key="2">
    <source>
        <dbReference type="Proteomes" id="UP000663828"/>
    </source>
</evidence>